<proteinExistence type="predicted"/>
<reference evidence="3" key="1">
    <citation type="submission" date="2013-06" db="EMBL/GenBank/DDBJ databases">
        <authorList>
            <person name="Zhao Q."/>
        </authorList>
    </citation>
    <scope>NUCLEOTIDE SEQUENCE</scope>
    <source>
        <strain evidence="3">cv. W1943</strain>
    </source>
</reference>
<organism evidence="2 3">
    <name type="scientific">Oryza rufipogon</name>
    <name type="common">Brownbeard rice</name>
    <name type="synonym">Asian wild rice</name>
    <dbReference type="NCBI Taxonomy" id="4529"/>
    <lineage>
        <taxon>Eukaryota</taxon>
        <taxon>Viridiplantae</taxon>
        <taxon>Streptophyta</taxon>
        <taxon>Embryophyta</taxon>
        <taxon>Tracheophyta</taxon>
        <taxon>Spermatophyta</taxon>
        <taxon>Magnoliopsida</taxon>
        <taxon>Liliopsida</taxon>
        <taxon>Poales</taxon>
        <taxon>Poaceae</taxon>
        <taxon>BOP clade</taxon>
        <taxon>Oryzoideae</taxon>
        <taxon>Oryzeae</taxon>
        <taxon>Oryzinae</taxon>
        <taxon>Oryza</taxon>
    </lineage>
</organism>
<evidence type="ECO:0000313" key="3">
    <source>
        <dbReference type="Proteomes" id="UP000008022"/>
    </source>
</evidence>
<keyword evidence="3" id="KW-1185">Reference proteome</keyword>
<dbReference type="HOGENOM" id="CLU_2363420_0_0_1"/>
<evidence type="ECO:0000313" key="2">
    <source>
        <dbReference type="EnsemblPlants" id="ORUFI04G13920.1"/>
    </source>
</evidence>
<sequence length="96" mass="10446">MGSRGCRVRPGPWPCRAAAWRRPSAGPDVDEVQPPPGAEESSKKYIEVIDDARSNQQGASYSAERRHALLETNKDVETDCKHIVAGGGRCTQESPL</sequence>
<protein>
    <submittedName>
        <fullName evidence="2">Uncharacterized protein</fullName>
    </submittedName>
</protein>
<reference evidence="2" key="2">
    <citation type="submission" date="2015-06" db="UniProtKB">
        <authorList>
            <consortium name="EnsemblPlants"/>
        </authorList>
    </citation>
    <scope>IDENTIFICATION</scope>
</reference>
<name>A0A0E0P972_ORYRU</name>
<dbReference type="EnsemblPlants" id="ORUFI04G13920.1">
    <property type="protein sequence ID" value="ORUFI04G13920.1"/>
    <property type="gene ID" value="ORUFI04G13920"/>
</dbReference>
<evidence type="ECO:0000256" key="1">
    <source>
        <dbReference type="SAM" id="MobiDB-lite"/>
    </source>
</evidence>
<dbReference type="Gramene" id="ORUFI04G13920.1">
    <property type="protein sequence ID" value="ORUFI04G13920.1"/>
    <property type="gene ID" value="ORUFI04G13920"/>
</dbReference>
<feature type="region of interest" description="Disordered" evidence="1">
    <location>
        <begin position="17"/>
        <end position="41"/>
    </location>
</feature>
<dbReference type="Proteomes" id="UP000008022">
    <property type="component" value="Unassembled WGS sequence"/>
</dbReference>
<dbReference type="AlphaFoldDB" id="A0A0E0P972"/>
<accession>A0A0E0P972</accession>